<feature type="transmembrane region" description="Helical" evidence="1">
    <location>
        <begin position="262"/>
        <end position="278"/>
    </location>
</feature>
<evidence type="ECO:0000313" key="3">
    <source>
        <dbReference type="Proteomes" id="UP000177369"/>
    </source>
</evidence>
<dbReference type="AlphaFoldDB" id="A0A1F5GAS8"/>
<organism evidence="2 3">
    <name type="scientific">Candidatus Curtissbacteria bacterium RIFCSPHIGHO2_02_FULL_40_16b</name>
    <dbReference type="NCBI Taxonomy" id="1797714"/>
    <lineage>
        <taxon>Bacteria</taxon>
        <taxon>Candidatus Curtissiibacteriota</taxon>
    </lineage>
</organism>
<dbReference type="EMBL" id="MFBD01000015">
    <property type="protein sequence ID" value="OGD88982.1"/>
    <property type="molecule type" value="Genomic_DNA"/>
</dbReference>
<feature type="transmembrane region" description="Helical" evidence="1">
    <location>
        <begin position="176"/>
        <end position="194"/>
    </location>
</feature>
<keyword evidence="1" id="KW-0812">Transmembrane</keyword>
<accession>A0A1F5GAS8</accession>
<keyword evidence="1" id="KW-1133">Transmembrane helix</keyword>
<feature type="transmembrane region" description="Helical" evidence="1">
    <location>
        <begin position="23"/>
        <end position="42"/>
    </location>
</feature>
<dbReference type="Proteomes" id="UP000177369">
    <property type="component" value="Unassembled WGS sequence"/>
</dbReference>
<proteinExistence type="predicted"/>
<sequence length="525" mass="56057">MKIACLPLNAKPAKGEARQRRRLTLFMFISIFLLFSGLWLLATNSYAQECEADPDLTVQEAIDQINKCAIEKNVFDDKIFNLNQIAGTTDSLFNLLTGKSDLHPDTNSVTQNTGALAATGNLVASMYSTPPVSGVEYFAQKFRDINPVQPVYAQAGTTGFTALQPVQKLWSVFRNISYVGFVIVFVIMGFMIMFRAHISPQAVATVQDSIPRIIIALILVTFSYAIAGLLIDVMFLVLNILIRTLEAAGLLTGGDYVFRENVFGIIFGSWKGVFTSVFDSVKGLIDQVLDLPFKLDKVISFFGGTVAGLVIGIALLFIMFRIFFMLLMAYAMIIILTMAAPFFFLIQALPGRNGAGEWFKQMASQVAVFPTVAMMFIFAGILGGIEGLGAVPGSGGAIESDQVVVFPLLAGRIDPGVIGGLIGIGILLLTPQAAELVKNAIGVKGPQLGAGAMAGAAAGGAVVGAGLGKAGQYAGGYANRYNPLARGAKMRAAEEQEKIAEDTETGIYSKRYGNVLGPPKNKGPN</sequence>
<feature type="transmembrane region" description="Helical" evidence="1">
    <location>
        <begin position="298"/>
        <end position="320"/>
    </location>
</feature>
<dbReference type="STRING" id="1797714.A3D04_01390"/>
<keyword evidence="1" id="KW-0472">Membrane</keyword>
<reference evidence="2 3" key="1">
    <citation type="journal article" date="2016" name="Nat. Commun.">
        <title>Thousands of microbial genomes shed light on interconnected biogeochemical processes in an aquifer system.</title>
        <authorList>
            <person name="Anantharaman K."/>
            <person name="Brown C.T."/>
            <person name="Hug L.A."/>
            <person name="Sharon I."/>
            <person name="Castelle C.J."/>
            <person name="Probst A.J."/>
            <person name="Thomas B.C."/>
            <person name="Singh A."/>
            <person name="Wilkins M.J."/>
            <person name="Karaoz U."/>
            <person name="Brodie E.L."/>
            <person name="Williams K.H."/>
            <person name="Hubbard S.S."/>
            <person name="Banfield J.F."/>
        </authorList>
    </citation>
    <scope>NUCLEOTIDE SEQUENCE [LARGE SCALE GENOMIC DNA]</scope>
</reference>
<gene>
    <name evidence="2" type="ORF">A3D04_01390</name>
</gene>
<evidence type="ECO:0000256" key="1">
    <source>
        <dbReference type="SAM" id="Phobius"/>
    </source>
</evidence>
<evidence type="ECO:0000313" key="2">
    <source>
        <dbReference type="EMBL" id="OGD88982.1"/>
    </source>
</evidence>
<feature type="transmembrane region" description="Helical" evidence="1">
    <location>
        <begin position="366"/>
        <end position="385"/>
    </location>
</feature>
<name>A0A1F5GAS8_9BACT</name>
<feature type="transmembrane region" description="Helical" evidence="1">
    <location>
        <begin position="405"/>
        <end position="429"/>
    </location>
</feature>
<comment type="caution">
    <text evidence="2">The sequence shown here is derived from an EMBL/GenBank/DDBJ whole genome shotgun (WGS) entry which is preliminary data.</text>
</comment>
<feature type="transmembrane region" description="Helical" evidence="1">
    <location>
        <begin position="326"/>
        <end position="346"/>
    </location>
</feature>
<protein>
    <submittedName>
        <fullName evidence="2">Uncharacterized protein</fullName>
    </submittedName>
</protein>
<feature type="transmembrane region" description="Helical" evidence="1">
    <location>
        <begin position="214"/>
        <end position="242"/>
    </location>
</feature>